<reference evidence="9 10" key="1">
    <citation type="submission" date="2019-02" db="EMBL/GenBank/DDBJ databases">
        <title>Paenibacillus sp. nov., isolated from surface-sterilized tissue of Thalictrum simplex L.</title>
        <authorList>
            <person name="Tuo L."/>
        </authorList>
    </citation>
    <scope>NUCLEOTIDE SEQUENCE [LARGE SCALE GENOMIC DNA]</scope>
    <source>
        <strain evidence="9 10">N2SHLJ1</strain>
    </source>
</reference>
<feature type="domain" description="PD-(D/E)XK endonuclease-like" evidence="8">
    <location>
        <begin position="12"/>
        <end position="306"/>
    </location>
</feature>
<dbReference type="EMBL" id="SIRE01000004">
    <property type="protein sequence ID" value="TBL80863.1"/>
    <property type="molecule type" value="Genomic_DNA"/>
</dbReference>
<dbReference type="OrthoDB" id="9768303at2"/>
<dbReference type="GO" id="GO:0006281">
    <property type="term" value="P:DNA repair"/>
    <property type="evidence" value="ECO:0007669"/>
    <property type="project" value="UniProtKB-KW"/>
</dbReference>
<keyword evidence="1" id="KW-0547">Nucleotide-binding</keyword>
<evidence type="ECO:0000256" key="4">
    <source>
        <dbReference type="ARBA" id="ARBA00022806"/>
    </source>
</evidence>
<keyword evidence="4" id="KW-0347">Helicase</keyword>
<evidence type="ECO:0000256" key="6">
    <source>
        <dbReference type="ARBA" id="ARBA00023125"/>
    </source>
</evidence>
<evidence type="ECO:0000256" key="1">
    <source>
        <dbReference type="ARBA" id="ARBA00022741"/>
    </source>
</evidence>
<organism evidence="9 10">
    <name type="scientific">Paenibacillus thalictri</name>
    <dbReference type="NCBI Taxonomy" id="2527873"/>
    <lineage>
        <taxon>Bacteria</taxon>
        <taxon>Bacillati</taxon>
        <taxon>Bacillota</taxon>
        <taxon>Bacilli</taxon>
        <taxon>Bacillales</taxon>
        <taxon>Paenibacillaceae</taxon>
        <taxon>Paenibacillus</taxon>
    </lineage>
</organism>
<name>A0A4Q9DY89_9BACL</name>
<keyword evidence="5" id="KW-0067">ATP-binding</keyword>
<dbReference type="Gene3D" id="3.90.320.10">
    <property type="match status" value="1"/>
</dbReference>
<dbReference type="AlphaFoldDB" id="A0A4Q9DY89"/>
<dbReference type="Proteomes" id="UP000293142">
    <property type="component" value="Unassembled WGS sequence"/>
</dbReference>
<evidence type="ECO:0000256" key="3">
    <source>
        <dbReference type="ARBA" id="ARBA00022801"/>
    </source>
</evidence>
<dbReference type="InterPro" id="IPR038726">
    <property type="entry name" value="PDDEXK_AddAB-type"/>
</dbReference>
<evidence type="ECO:0000313" key="9">
    <source>
        <dbReference type="EMBL" id="TBL80863.1"/>
    </source>
</evidence>
<accession>A0A4Q9DY89</accession>
<keyword evidence="10" id="KW-1185">Reference proteome</keyword>
<dbReference type="GO" id="GO:0004386">
    <property type="term" value="F:helicase activity"/>
    <property type="evidence" value="ECO:0007669"/>
    <property type="project" value="UniProtKB-KW"/>
</dbReference>
<keyword evidence="6" id="KW-0238">DNA-binding</keyword>
<dbReference type="RefSeq" id="WP_131012467.1">
    <property type="nucleotide sequence ID" value="NZ_SIRE01000004.1"/>
</dbReference>
<dbReference type="Pfam" id="PF12705">
    <property type="entry name" value="PDDEXK_1"/>
    <property type="match status" value="1"/>
</dbReference>
<evidence type="ECO:0000313" key="10">
    <source>
        <dbReference type="Proteomes" id="UP000293142"/>
    </source>
</evidence>
<proteinExistence type="predicted"/>
<keyword evidence="2" id="KW-0227">DNA damage</keyword>
<gene>
    <name evidence="9" type="ORF">EYB31_06505</name>
</gene>
<evidence type="ECO:0000256" key="5">
    <source>
        <dbReference type="ARBA" id="ARBA00022840"/>
    </source>
</evidence>
<keyword evidence="3" id="KW-0378">Hydrolase</keyword>
<dbReference type="GO" id="GO:0005524">
    <property type="term" value="F:ATP binding"/>
    <property type="evidence" value="ECO:0007669"/>
    <property type="project" value="UniProtKB-KW"/>
</dbReference>
<evidence type="ECO:0000256" key="7">
    <source>
        <dbReference type="ARBA" id="ARBA00023204"/>
    </source>
</evidence>
<evidence type="ECO:0000256" key="2">
    <source>
        <dbReference type="ARBA" id="ARBA00022763"/>
    </source>
</evidence>
<protein>
    <submittedName>
        <fullName evidence="9">Dna2/Cas4 domain-containing protein</fullName>
    </submittedName>
</protein>
<evidence type="ECO:0000259" key="8">
    <source>
        <dbReference type="Pfam" id="PF12705"/>
    </source>
</evidence>
<sequence length="311" mass="37300">MAFEYREYPEWSWSQTRDTIFQECQRKYYYQYYASHNGWLRDSPEEAKSAYRLKQLANLYILFGDALHQLLERVLKESLKLNKLTVNVSILEQQLRNYLNRAFTDSRNMSQWLQAPKKSMMLHEMYYEGRLPQNRVIKVNERIKQCVENLRNCRSLQDLLLKDNRIVEVEQLNTFQVEDTPVFVKLDVLYHLQSEDRWVIVDWKTGLEDEENEEQLLLYALFLNNKYQVPIDKAEIRLEYLLTGQYKSYQVDGSKVDRVTERVKQSVSQMQLLLEDAKRNKPYPQDRFPTSPAKMKCRGCNFRDLCTDKLV</sequence>
<comment type="caution">
    <text evidence="9">The sequence shown here is derived from an EMBL/GenBank/DDBJ whole genome shotgun (WGS) entry which is preliminary data.</text>
</comment>
<keyword evidence="7" id="KW-0234">DNA repair</keyword>
<dbReference type="GO" id="GO:0016787">
    <property type="term" value="F:hydrolase activity"/>
    <property type="evidence" value="ECO:0007669"/>
    <property type="project" value="UniProtKB-KW"/>
</dbReference>
<dbReference type="InterPro" id="IPR011604">
    <property type="entry name" value="PDDEXK-like_dom_sf"/>
</dbReference>
<dbReference type="GO" id="GO:0003677">
    <property type="term" value="F:DNA binding"/>
    <property type="evidence" value="ECO:0007669"/>
    <property type="project" value="UniProtKB-KW"/>
</dbReference>